<dbReference type="Proteomes" id="UP000265515">
    <property type="component" value="Unassembled WGS sequence"/>
</dbReference>
<dbReference type="STRING" id="69332.A0A388KKH3"/>
<name>A0A388KKH3_CHABU</name>
<comment type="similarity">
    <text evidence="1">Belongs to the Mo25 family.</text>
</comment>
<keyword evidence="3" id="KW-1185">Reference proteome</keyword>
<dbReference type="InterPro" id="IPR013878">
    <property type="entry name" value="Mo25"/>
</dbReference>
<dbReference type="PANTHER" id="PTHR10182">
    <property type="entry name" value="CALCIUM-BINDING PROTEIN 39-RELATED"/>
    <property type="match status" value="1"/>
</dbReference>
<evidence type="ECO:0000313" key="2">
    <source>
        <dbReference type="EMBL" id="GBG70526.1"/>
    </source>
</evidence>
<dbReference type="Gramene" id="GBG70526">
    <property type="protein sequence ID" value="GBG70526"/>
    <property type="gene ID" value="CBR_g6653"/>
</dbReference>
<sequence length="349" mass="40546">MSFSFFRFKAKTPVELIRHTRECLQAIRSPPKEGVNGHGDGRGGESRALEKNLEIAKNLLAMKQFLFGDGETEPNLELSHQLTMEACKDDFFSLLIKRLHLLDFEARKDVALVFCSLVRQEINGRQIFLECIEKSSELLDLLLRGYEKPETALNCGTMLRECARYPTLSKYMLESPNFKLFFKYVELSSFDVASDAFQTFKEFLTKHRPIVCNYLSVRYNEFFDLYDKLLSSENYVVRRQSLKLLGEILLDKTNIGVMIKYIGEAQNLRIVMNLLKDSSKNIQYEAFHVFKVFVANPNKPPAIVGILSKNREKLLKFLENFRVDREDEQFEEEKELLMREIEHLPAPSP</sequence>
<dbReference type="AlphaFoldDB" id="A0A388KKH3"/>
<dbReference type="EMBL" id="BFEA01000132">
    <property type="protein sequence ID" value="GBG70526.1"/>
    <property type="molecule type" value="Genomic_DNA"/>
</dbReference>
<dbReference type="GO" id="GO:0043539">
    <property type="term" value="F:protein serine/threonine kinase activator activity"/>
    <property type="evidence" value="ECO:0007669"/>
    <property type="project" value="TreeGrafter"/>
</dbReference>
<accession>A0A388KKH3</accession>
<protein>
    <submittedName>
        <fullName evidence="2">Uncharacterized protein</fullName>
    </submittedName>
</protein>
<dbReference type="Pfam" id="PF08569">
    <property type="entry name" value="Mo25"/>
    <property type="match status" value="1"/>
</dbReference>
<dbReference type="InterPro" id="IPR011989">
    <property type="entry name" value="ARM-like"/>
</dbReference>
<evidence type="ECO:0000313" key="3">
    <source>
        <dbReference type="Proteomes" id="UP000265515"/>
    </source>
</evidence>
<dbReference type="SUPFAM" id="SSF48371">
    <property type="entry name" value="ARM repeat"/>
    <property type="match status" value="1"/>
</dbReference>
<dbReference type="OMA" id="HESVAKY"/>
<proteinExistence type="inferred from homology"/>
<dbReference type="PANTHER" id="PTHR10182:SF3">
    <property type="entry name" value="PROTEIN MO25"/>
    <property type="match status" value="1"/>
</dbReference>
<comment type="caution">
    <text evidence="2">The sequence shown here is derived from an EMBL/GenBank/DDBJ whole genome shotgun (WGS) entry which is preliminary data.</text>
</comment>
<organism evidence="2 3">
    <name type="scientific">Chara braunii</name>
    <name type="common">Braun's stonewort</name>
    <dbReference type="NCBI Taxonomy" id="69332"/>
    <lineage>
        <taxon>Eukaryota</taxon>
        <taxon>Viridiplantae</taxon>
        <taxon>Streptophyta</taxon>
        <taxon>Charophyceae</taxon>
        <taxon>Charales</taxon>
        <taxon>Characeae</taxon>
        <taxon>Chara</taxon>
    </lineage>
</organism>
<dbReference type="OrthoDB" id="609103at2759"/>
<dbReference type="Gene3D" id="1.25.10.10">
    <property type="entry name" value="Leucine-rich Repeat Variant"/>
    <property type="match status" value="1"/>
</dbReference>
<evidence type="ECO:0000256" key="1">
    <source>
        <dbReference type="ARBA" id="ARBA00011012"/>
    </source>
</evidence>
<dbReference type="GO" id="GO:0035556">
    <property type="term" value="P:intracellular signal transduction"/>
    <property type="evidence" value="ECO:0007669"/>
    <property type="project" value="TreeGrafter"/>
</dbReference>
<gene>
    <name evidence="2" type="ORF">CBR_g6653</name>
</gene>
<dbReference type="InterPro" id="IPR016024">
    <property type="entry name" value="ARM-type_fold"/>
</dbReference>
<reference evidence="2 3" key="1">
    <citation type="journal article" date="2018" name="Cell">
        <title>The Chara Genome: Secondary Complexity and Implications for Plant Terrestrialization.</title>
        <authorList>
            <person name="Nishiyama T."/>
            <person name="Sakayama H."/>
            <person name="Vries J.D."/>
            <person name="Buschmann H."/>
            <person name="Saint-Marcoux D."/>
            <person name="Ullrich K.K."/>
            <person name="Haas F.B."/>
            <person name="Vanderstraeten L."/>
            <person name="Becker D."/>
            <person name="Lang D."/>
            <person name="Vosolsobe S."/>
            <person name="Rombauts S."/>
            <person name="Wilhelmsson P.K.I."/>
            <person name="Janitza P."/>
            <person name="Kern R."/>
            <person name="Heyl A."/>
            <person name="Rumpler F."/>
            <person name="Villalobos L.I.A.C."/>
            <person name="Clay J.M."/>
            <person name="Skokan R."/>
            <person name="Toyoda A."/>
            <person name="Suzuki Y."/>
            <person name="Kagoshima H."/>
            <person name="Schijlen E."/>
            <person name="Tajeshwar N."/>
            <person name="Catarino B."/>
            <person name="Hetherington A.J."/>
            <person name="Saltykova A."/>
            <person name="Bonnot C."/>
            <person name="Breuninger H."/>
            <person name="Symeonidi A."/>
            <person name="Radhakrishnan G.V."/>
            <person name="Van Nieuwerburgh F."/>
            <person name="Deforce D."/>
            <person name="Chang C."/>
            <person name="Karol K.G."/>
            <person name="Hedrich R."/>
            <person name="Ulvskov P."/>
            <person name="Glockner G."/>
            <person name="Delwiche C.F."/>
            <person name="Petrasek J."/>
            <person name="Van de Peer Y."/>
            <person name="Friml J."/>
            <person name="Beilby M."/>
            <person name="Dolan L."/>
            <person name="Kohara Y."/>
            <person name="Sugano S."/>
            <person name="Fujiyama A."/>
            <person name="Delaux P.-M."/>
            <person name="Quint M."/>
            <person name="TheiBen G."/>
            <person name="Hagemann M."/>
            <person name="Harholt J."/>
            <person name="Dunand C."/>
            <person name="Zachgo S."/>
            <person name="Langdale J."/>
            <person name="Maumus F."/>
            <person name="Straeten D.V.D."/>
            <person name="Gould S.B."/>
            <person name="Rensing S.A."/>
        </authorList>
    </citation>
    <scope>NUCLEOTIDE SEQUENCE [LARGE SCALE GENOMIC DNA]</scope>
    <source>
        <strain evidence="2 3">S276</strain>
    </source>
</reference>